<dbReference type="GO" id="GO:0009927">
    <property type="term" value="F:histidine phosphotransfer kinase activity"/>
    <property type="evidence" value="ECO:0007669"/>
    <property type="project" value="InterPro"/>
</dbReference>
<feature type="compositionally biased region" description="Polar residues" evidence="3">
    <location>
        <begin position="161"/>
        <end position="173"/>
    </location>
</feature>
<proteinExistence type="predicted"/>
<dbReference type="CDD" id="cd00088">
    <property type="entry name" value="HPT"/>
    <property type="match status" value="1"/>
</dbReference>
<feature type="compositionally biased region" description="Low complexity" evidence="3">
    <location>
        <begin position="188"/>
        <end position="207"/>
    </location>
</feature>
<dbReference type="InterPro" id="IPR036641">
    <property type="entry name" value="HPT_dom_sf"/>
</dbReference>
<evidence type="ECO:0000256" key="1">
    <source>
        <dbReference type="PROSITE-ProRule" id="PRU00110"/>
    </source>
</evidence>
<evidence type="ECO:0000256" key="2">
    <source>
        <dbReference type="SAM" id="Coils"/>
    </source>
</evidence>
<gene>
    <name evidence="5" type="ORF">K437DRAFT_272748</name>
</gene>
<dbReference type="PANTHER" id="PTHR28242">
    <property type="entry name" value="PHOSPHORELAY INTERMEDIATE PROTEIN YPD1"/>
    <property type="match status" value="1"/>
</dbReference>
<feature type="coiled-coil region" evidence="2">
    <location>
        <begin position="118"/>
        <end position="145"/>
    </location>
</feature>
<dbReference type="InterPro" id="IPR045871">
    <property type="entry name" value="AHP1-5/YPD1"/>
</dbReference>
<feature type="modified residue" description="Phosphohistidine" evidence="1">
    <location>
        <position position="76"/>
    </location>
</feature>
<keyword evidence="1" id="KW-0597">Phosphoprotein</keyword>
<keyword evidence="6" id="KW-1185">Reference proteome</keyword>
<dbReference type="InterPro" id="IPR008207">
    <property type="entry name" value="Sig_transdc_His_kin_Hpt_dom"/>
</dbReference>
<dbReference type="STRING" id="1037660.A0A066WHP9"/>
<dbReference type="SMART" id="SM00073">
    <property type="entry name" value="HPT"/>
    <property type="match status" value="1"/>
</dbReference>
<protein>
    <submittedName>
        <fullName evidence="5">Histidine-phosphotransfer domain, HPT domain-containing protein</fullName>
    </submittedName>
</protein>
<dbReference type="Gene3D" id="1.20.120.160">
    <property type="entry name" value="HPT domain"/>
    <property type="match status" value="1"/>
</dbReference>
<dbReference type="Proteomes" id="UP000027361">
    <property type="component" value="Unassembled WGS sequence"/>
</dbReference>
<dbReference type="GO" id="GO:0043424">
    <property type="term" value="F:protein histidine kinase binding"/>
    <property type="evidence" value="ECO:0007669"/>
    <property type="project" value="InterPro"/>
</dbReference>
<evidence type="ECO:0000313" key="6">
    <source>
        <dbReference type="Proteomes" id="UP000027361"/>
    </source>
</evidence>
<accession>A0A066WHP9</accession>
<sequence length="207" mass="22590">MASTEPEASTLSEAELPPDIIDMDIFGQLLEMDEEDDHEFSKSIVWNYFDQAKTTFEQMEKALEQEDLSELSTLGHFLKGSSAACGVIKVRDSCEYMQHYGKQKDEKALAELPRPVALHKLTETLRDVKVQYKEAEKALRRFYNDDEEQQQAAAALAGNEVSAQNAAKQQQPVHTAAASEPAPSLDDATAAASPKGPAIAATTAASS</sequence>
<name>A0A066WHP9_TILAU</name>
<dbReference type="AlphaFoldDB" id="A0A066WHP9"/>
<dbReference type="GO" id="GO:0005634">
    <property type="term" value="C:nucleus"/>
    <property type="evidence" value="ECO:0007669"/>
    <property type="project" value="TreeGrafter"/>
</dbReference>
<dbReference type="InParanoid" id="A0A066WHP9"/>
<dbReference type="HOGENOM" id="CLU_085158_1_1_1"/>
<dbReference type="GO" id="GO:0005737">
    <property type="term" value="C:cytoplasm"/>
    <property type="evidence" value="ECO:0007669"/>
    <property type="project" value="TreeGrafter"/>
</dbReference>
<comment type="caution">
    <text evidence="5">The sequence shown here is derived from an EMBL/GenBank/DDBJ whole genome shotgun (WGS) entry which is preliminary data.</text>
</comment>
<dbReference type="Pfam" id="PF01627">
    <property type="entry name" value="Hpt"/>
    <property type="match status" value="1"/>
</dbReference>
<feature type="domain" description="HPt" evidence="4">
    <location>
        <begin position="37"/>
        <end position="139"/>
    </location>
</feature>
<reference evidence="5 6" key="1">
    <citation type="submission" date="2014-05" db="EMBL/GenBank/DDBJ databases">
        <title>Draft genome sequence of a rare smut relative, Tilletiaria anomala UBC 951.</title>
        <authorList>
            <consortium name="DOE Joint Genome Institute"/>
            <person name="Toome M."/>
            <person name="Kuo A."/>
            <person name="Henrissat B."/>
            <person name="Lipzen A."/>
            <person name="Tritt A."/>
            <person name="Yoshinaga Y."/>
            <person name="Zane M."/>
            <person name="Barry K."/>
            <person name="Grigoriev I.V."/>
            <person name="Spatafora J.W."/>
            <person name="Aimea M.C."/>
        </authorList>
    </citation>
    <scope>NUCLEOTIDE SEQUENCE [LARGE SCALE GENOMIC DNA]</scope>
    <source>
        <strain evidence="5 6">UBC 951</strain>
    </source>
</reference>
<dbReference type="RefSeq" id="XP_013244904.1">
    <property type="nucleotide sequence ID" value="XM_013389450.1"/>
</dbReference>
<dbReference type="FunFam" id="1.20.120.160:FF:000007">
    <property type="entry name" value="Multistep phosphorelay regulator 1"/>
    <property type="match status" value="1"/>
</dbReference>
<dbReference type="PANTHER" id="PTHR28242:SF52">
    <property type="entry name" value="PHOSPHORELAY INTERMEDIATE PROTEIN YPD1"/>
    <property type="match status" value="1"/>
</dbReference>
<dbReference type="GO" id="GO:0000160">
    <property type="term" value="P:phosphorelay signal transduction system"/>
    <property type="evidence" value="ECO:0007669"/>
    <property type="project" value="InterPro"/>
</dbReference>
<feature type="region of interest" description="Disordered" evidence="3">
    <location>
        <begin position="156"/>
        <end position="207"/>
    </location>
</feature>
<dbReference type="EMBL" id="JMSN01000014">
    <property type="protein sequence ID" value="KDN52048.1"/>
    <property type="molecule type" value="Genomic_DNA"/>
</dbReference>
<evidence type="ECO:0000313" key="5">
    <source>
        <dbReference type="EMBL" id="KDN52048.1"/>
    </source>
</evidence>
<organism evidence="5 6">
    <name type="scientific">Tilletiaria anomala (strain ATCC 24038 / CBS 436.72 / UBC 951)</name>
    <dbReference type="NCBI Taxonomy" id="1037660"/>
    <lineage>
        <taxon>Eukaryota</taxon>
        <taxon>Fungi</taxon>
        <taxon>Dikarya</taxon>
        <taxon>Basidiomycota</taxon>
        <taxon>Ustilaginomycotina</taxon>
        <taxon>Exobasidiomycetes</taxon>
        <taxon>Georgefischeriales</taxon>
        <taxon>Tilletiariaceae</taxon>
        <taxon>Tilletiaria</taxon>
    </lineage>
</organism>
<evidence type="ECO:0000256" key="3">
    <source>
        <dbReference type="SAM" id="MobiDB-lite"/>
    </source>
</evidence>
<evidence type="ECO:0000259" key="4">
    <source>
        <dbReference type="PROSITE" id="PS50894"/>
    </source>
</evidence>
<dbReference type="OMA" id="LVEWSVF"/>
<dbReference type="GeneID" id="25266374"/>
<dbReference type="PROSITE" id="PS50894">
    <property type="entry name" value="HPT"/>
    <property type="match status" value="1"/>
</dbReference>
<dbReference type="SUPFAM" id="SSF47226">
    <property type="entry name" value="Histidine-containing phosphotransfer domain, HPT domain"/>
    <property type="match status" value="1"/>
</dbReference>
<keyword evidence="2" id="KW-0175">Coiled coil</keyword>
<dbReference type="OrthoDB" id="1673781at2759"/>